<keyword evidence="2" id="KW-0175">Coiled coil</keyword>
<evidence type="ECO:0000256" key="4">
    <source>
        <dbReference type="SAM" id="SignalP"/>
    </source>
</evidence>
<feature type="signal peptide" evidence="4">
    <location>
        <begin position="1"/>
        <end position="22"/>
    </location>
</feature>
<dbReference type="Proteomes" id="UP000245168">
    <property type="component" value="Unassembled WGS sequence"/>
</dbReference>
<feature type="compositionally biased region" description="Acidic residues" evidence="3">
    <location>
        <begin position="392"/>
        <end position="403"/>
    </location>
</feature>
<accession>A0A2U2BTI9</accession>
<proteinExistence type="predicted"/>
<evidence type="ECO:0008006" key="7">
    <source>
        <dbReference type="Google" id="ProtNLM"/>
    </source>
</evidence>
<evidence type="ECO:0000313" key="5">
    <source>
        <dbReference type="EMBL" id="PWE17321.1"/>
    </source>
</evidence>
<evidence type="ECO:0000256" key="1">
    <source>
        <dbReference type="ARBA" id="ARBA00022737"/>
    </source>
</evidence>
<comment type="caution">
    <text evidence="5">The sequence shown here is derived from an EMBL/GenBank/DDBJ whole genome shotgun (WGS) entry which is preliminary data.</text>
</comment>
<sequence length="403" mass="42986">MKLVRLLTALAVSALTAGPALAGDPHRRLVIGGECVDCDFSGSNLAGGHFVGGDFSGSDFSNSELLGARLVDMELDGADFSNASMIDIRLSGVSFDDADLSNAVLDGVRGQRVSLDGASLENASLDGGVFMTLEASGARFNGARFRNAVLRAAEFDGADLQNADFSGCHFTRASLDSADARYAVFSGAIFEHADLSNADLRGAVLNGARFVFVDLSGADLRTASGLNADMLRRACGDDATRLPQGLEITRCEEDEPRPAERAQPRTVGSVAARRAEVEAARQAIERALANLDDDNRFHEVWNEEALAAAREGLRAAAQEMEAEHAEALREIEREWRMEIRRAELGDTVRMIFEQADALERARHAGDAPRPPKAPQPPLPPRMENGLAGAPDGDPDADAEPDDG</sequence>
<feature type="chain" id="PRO_5015489255" description="Pentapeptide repeat-containing protein" evidence="4">
    <location>
        <begin position="23"/>
        <end position="403"/>
    </location>
</feature>
<reference evidence="6" key="1">
    <citation type="submission" date="2018-05" db="EMBL/GenBank/DDBJ databases">
        <authorList>
            <person name="Liu B.-T."/>
        </authorList>
    </citation>
    <scope>NUCLEOTIDE SEQUENCE [LARGE SCALE GENOMIC DNA]</scope>
    <source>
        <strain evidence="6">WD6-1</strain>
    </source>
</reference>
<evidence type="ECO:0000256" key="2">
    <source>
        <dbReference type="SAM" id="Coils"/>
    </source>
</evidence>
<dbReference type="PANTHER" id="PTHR47485">
    <property type="entry name" value="THYLAKOID LUMENAL 17.4 KDA PROTEIN, CHLOROPLASTIC"/>
    <property type="match status" value="1"/>
</dbReference>
<feature type="region of interest" description="Disordered" evidence="3">
    <location>
        <begin position="359"/>
        <end position="403"/>
    </location>
</feature>
<dbReference type="AlphaFoldDB" id="A0A2U2BTI9"/>
<evidence type="ECO:0000256" key="3">
    <source>
        <dbReference type="SAM" id="MobiDB-lite"/>
    </source>
</evidence>
<feature type="compositionally biased region" description="Pro residues" evidence="3">
    <location>
        <begin position="368"/>
        <end position="380"/>
    </location>
</feature>
<dbReference type="OrthoDB" id="7626827at2"/>
<feature type="coiled-coil region" evidence="2">
    <location>
        <begin position="270"/>
        <end position="334"/>
    </location>
</feature>
<protein>
    <recommendedName>
        <fullName evidence="7">Pentapeptide repeat-containing protein</fullName>
    </recommendedName>
</protein>
<dbReference type="RefSeq" id="WP_109252552.1">
    <property type="nucleotide sequence ID" value="NZ_QEXV01000003.1"/>
</dbReference>
<keyword evidence="6" id="KW-1185">Reference proteome</keyword>
<dbReference type="Gene3D" id="2.160.20.80">
    <property type="entry name" value="E3 ubiquitin-protein ligase SopA"/>
    <property type="match status" value="2"/>
</dbReference>
<dbReference type="Pfam" id="PF00805">
    <property type="entry name" value="Pentapeptide"/>
    <property type="match status" value="4"/>
</dbReference>
<keyword evidence="4" id="KW-0732">Signal</keyword>
<keyword evidence="1" id="KW-0677">Repeat</keyword>
<dbReference type="EMBL" id="QEXV01000003">
    <property type="protein sequence ID" value="PWE17321.1"/>
    <property type="molecule type" value="Genomic_DNA"/>
</dbReference>
<name>A0A2U2BTI9_9PROT</name>
<evidence type="ECO:0000313" key="6">
    <source>
        <dbReference type="Proteomes" id="UP000245168"/>
    </source>
</evidence>
<dbReference type="InterPro" id="IPR001646">
    <property type="entry name" value="5peptide_repeat"/>
</dbReference>
<gene>
    <name evidence="5" type="ORF">DDZ18_06440</name>
</gene>
<dbReference type="PANTHER" id="PTHR47485:SF1">
    <property type="entry name" value="THYLAKOID LUMENAL 17.4 KDA PROTEIN, CHLOROPLASTIC"/>
    <property type="match status" value="1"/>
</dbReference>
<organism evidence="5 6">
    <name type="scientific">Marinicauda salina</name>
    <dbReference type="NCBI Taxonomy" id="2135793"/>
    <lineage>
        <taxon>Bacteria</taxon>
        <taxon>Pseudomonadati</taxon>
        <taxon>Pseudomonadota</taxon>
        <taxon>Alphaproteobacteria</taxon>
        <taxon>Maricaulales</taxon>
        <taxon>Maricaulaceae</taxon>
        <taxon>Marinicauda</taxon>
    </lineage>
</organism>
<dbReference type="SUPFAM" id="SSF141571">
    <property type="entry name" value="Pentapeptide repeat-like"/>
    <property type="match status" value="2"/>
</dbReference>